<protein>
    <recommendedName>
        <fullName evidence="3">Aminotransferase-like plant mobile domain-containing protein</fullName>
    </recommendedName>
</protein>
<evidence type="ECO:0000313" key="1">
    <source>
        <dbReference type="EMBL" id="KAK7692840.1"/>
    </source>
</evidence>
<sequence>MPAALKTGPSPPLRVKLLHYLPRFPNQVTSPLFKALNEPLRCRMAAVHPDADIKVVKIHYGGRWAPQLDDEENTTALMHVCFSCAVATSHIFNYEHPSDRVITYAFFWLTDRHESNHRREPQQPCWFIPPTWDQLTEHAQSTRIDLKMHVITTEGQFVPDEMLRRCWPISLDTLFAPLPLPPTPDEPNSDTEDTDTIKLHEVGPQADLSKLITYGFGALGLTKYQNYFELWESTLGDDPVIYST</sequence>
<accession>A0AAW0GP50</accession>
<dbReference type="Proteomes" id="UP001385951">
    <property type="component" value="Unassembled WGS sequence"/>
</dbReference>
<dbReference type="EMBL" id="JASBNA010000004">
    <property type="protein sequence ID" value="KAK7692840.1"/>
    <property type="molecule type" value="Genomic_DNA"/>
</dbReference>
<proteinExistence type="predicted"/>
<keyword evidence="2" id="KW-1185">Reference proteome</keyword>
<organism evidence="1 2">
    <name type="scientific">Cerrena zonata</name>
    <dbReference type="NCBI Taxonomy" id="2478898"/>
    <lineage>
        <taxon>Eukaryota</taxon>
        <taxon>Fungi</taxon>
        <taxon>Dikarya</taxon>
        <taxon>Basidiomycota</taxon>
        <taxon>Agaricomycotina</taxon>
        <taxon>Agaricomycetes</taxon>
        <taxon>Polyporales</taxon>
        <taxon>Cerrenaceae</taxon>
        <taxon>Cerrena</taxon>
    </lineage>
</organism>
<gene>
    <name evidence="1" type="ORF">QCA50_004475</name>
</gene>
<dbReference type="AlphaFoldDB" id="A0AAW0GP50"/>
<comment type="caution">
    <text evidence="1">The sequence shown here is derived from an EMBL/GenBank/DDBJ whole genome shotgun (WGS) entry which is preliminary data.</text>
</comment>
<reference evidence="1 2" key="1">
    <citation type="submission" date="2022-09" db="EMBL/GenBank/DDBJ databases">
        <authorList>
            <person name="Palmer J.M."/>
        </authorList>
    </citation>
    <scope>NUCLEOTIDE SEQUENCE [LARGE SCALE GENOMIC DNA]</scope>
    <source>
        <strain evidence="1 2">DSM 7382</strain>
    </source>
</reference>
<evidence type="ECO:0000313" key="2">
    <source>
        <dbReference type="Proteomes" id="UP001385951"/>
    </source>
</evidence>
<name>A0AAW0GP50_9APHY</name>
<evidence type="ECO:0008006" key="3">
    <source>
        <dbReference type="Google" id="ProtNLM"/>
    </source>
</evidence>